<keyword evidence="3" id="KW-1185">Reference proteome</keyword>
<sequence length="213" mass="22492">MTPGVEAVRGSLRGSPSIVDVRRHRNVAGGRNAGLVGDELLRRLPGATLTRAFEATGVVGGQATGEVSEGELPDRADAILTGSPWLDERESAALATLLAHNPDAVVICTGWAPEVTALSPPARSYAPSATVRRRPGPWPTCWCASQRQPRPPRTRLLKRSSSALTVLQRSQSAATAFQRGDARRQPPTHPPVVDATSAPFALIAPGVQNCTLC</sequence>
<protein>
    <submittedName>
        <fullName evidence="2">Uncharacterized protein</fullName>
    </submittedName>
</protein>
<dbReference type="Proteomes" id="UP001321421">
    <property type="component" value="Chromosome"/>
</dbReference>
<feature type="region of interest" description="Disordered" evidence="1">
    <location>
        <begin position="172"/>
        <end position="195"/>
    </location>
</feature>
<name>A0ABM8HC40_9MICO</name>
<gene>
    <name evidence="2" type="ORF">GCM10025872_21800</name>
</gene>
<organism evidence="2 3">
    <name type="scientific">Barrientosiimonas endolithica</name>
    <dbReference type="NCBI Taxonomy" id="1535208"/>
    <lineage>
        <taxon>Bacteria</taxon>
        <taxon>Bacillati</taxon>
        <taxon>Actinomycetota</taxon>
        <taxon>Actinomycetes</taxon>
        <taxon>Micrococcales</taxon>
        <taxon>Dermacoccaceae</taxon>
        <taxon>Barrientosiimonas</taxon>
    </lineage>
</organism>
<evidence type="ECO:0000256" key="1">
    <source>
        <dbReference type="SAM" id="MobiDB-lite"/>
    </source>
</evidence>
<evidence type="ECO:0000313" key="2">
    <source>
        <dbReference type="EMBL" id="BDZ58523.1"/>
    </source>
</evidence>
<dbReference type="RefSeq" id="WP_289230925.1">
    <property type="nucleotide sequence ID" value="NZ_AP027735.1"/>
</dbReference>
<dbReference type="EMBL" id="AP027735">
    <property type="protein sequence ID" value="BDZ58523.1"/>
    <property type="molecule type" value="Genomic_DNA"/>
</dbReference>
<reference evidence="3" key="1">
    <citation type="journal article" date="2019" name="Int. J. Syst. Evol. Microbiol.">
        <title>The Global Catalogue of Microorganisms (GCM) 10K type strain sequencing project: providing services to taxonomists for standard genome sequencing and annotation.</title>
        <authorList>
            <consortium name="The Broad Institute Genomics Platform"/>
            <consortium name="The Broad Institute Genome Sequencing Center for Infectious Disease"/>
            <person name="Wu L."/>
            <person name="Ma J."/>
        </authorList>
    </citation>
    <scope>NUCLEOTIDE SEQUENCE [LARGE SCALE GENOMIC DNA]</scope>
    <source>
        <strain evidence="3">NBRC 110608</strain>
    </source>
</reference>
<accession>A0ABM8HC40</accession>
<proteinExistence type="predicted"/>
<evidence type="ECO:0000313" key="3">
    <source>
        <dbReference type="Proteomes" id="UP001321421"/>
    </source>
</evidence>